<keyword evidence="2" id="KW-1185">Reference proteome</keyword>
<protein>
    <submittedName>
        <fullName evidence="1">Uncharacterized protein</fullName>
    </submittedName>
</protein>
<dbReference type="OrthoDB" id="448448at2759"/>
<sequence length="107" mass="11889">MSDVLCLGKFIIPLYLTTPIDFPDSPQAELLQRGTCCVHVWCSQECLLVDLSQFQSQKIGPLLGSFGSCSTPISEQGIQPNDKSIMKIRAFMVTKGCNVPQLERLHF</sequence>
<dbReference type="VEuPathDB" id="FungiDB:VP01_7234g1"/>
<proteinExistence type="predicted"/>
<evidence type="ECO:0000313" key="1">
    <source>
        <dbReference type="EMBL" id="KNZ46469.1"/>
    </source>
</evidence>
<name>A0A0L6UD32_9BASI</name>
<gene>
    <name evidence="1" type="ORF">VP01_7234g1</name>
</gene>
<dbReference type="Proteomes" id="UP000037035">
    <property type="component" value="Unassembled WGS sequence"/>
</dbReference>
<dbReference type="EMBL" id="LAVV01012644">
    <property type="protein sequence ID" value="KNZ46469.1"/>
    <property type="molecule type" value="Genomic_DNA"/>
</dbReference>
<reference evidence="1 2" key="1">
    <citation type="submission" date="2015-08" db="EMBL/GenBank/DDBJ databases">
        <title>Next Generation Sequencing and Analysis of the Genome of Puccinia sorghi L Schw, the Causal Agent of Maize Common Rust.</title>
        <authorList>
            <person name="Rochi L."/>
            <person name="Burguener G."/>
            <person name="Darino M."/>
            <person name="Turjanski A."/>
            <person name="Kreff E."/>
            <person name="Dieguez M.J."/>
            <person name="Sacco F."/>
        </authorList>
    </citation>
    <scope>NUCLEOTIDE SEQUENCE [LARGE SCALE GENOMIC DNA]</scope>
    <source>
        <strain evidence="1 2">RO10H11247</strain>
    </source>
</reference>
<evidence type="ECO:0000313" key="2">
    <source>
        <dbReference type="Proteomes" id="UP000037035"/>
    </source>
</evidence>
<dbReference type="AlphaFoldDB" id="A0A0L6UD32"/>
<dbReference type="STRING" id="27349.A0A0L6UD32"/>
<accession>A0A0L6UD32</accession>
<organism evidence="1 2">
    <name type="scientific">Puccinia sorghi</name>
    <dbReference type="NCBI Taxonomy" id="27349"/>
    <lineage>
        <taxon>Eukaryota</taxon>
        <taxon>Fungi</taxon>
        <taxon>Dikarya</taxon>
        <taxon>Basidiomycota</taxon>
        <taxon>Pucciniomycotina</taxon>
        <taxon>Pucciniomycetes</taxon>
        <taxon>Pucciniales</taxon>
        <taxon>Pucciniaceae</taxon>
        <taxon>Puccinia</taxon>
    </lineage>
</organism>
<comment type="caution">
    <text evidence="1">The sequence shown here is derived from an EMBL/GenBank/DDBJ whole genome shotgun (WGS) entry which is preliminary data.</text>
</comment>